<feature type="chain" id="PRO_5007159737" evidence="1">
    <location>
        <begin position="24"/>
        <end position="297"/>
    </location>
</feature>
<feature type="signal peptide" evidence="1">
    <location>
        <begin position="1"/>
        <end position="23"/>
    </location>
</feature>
<keyword evidence="1" id="KW-0732">Signal</keyword>
<dbReference type="STRING" id="59895.A0A118JVT2"/>
<name>A0A118JVT2_CYNCS</name>
<evidence type="ECO:0000313" key="3">
    <source>
        <dbReference type="Proteomes" id="UP000243975"/>
    </source>
</evidence>
<accession>A0A118JVT2</accession>
<proteinExistence type="predicted"/>
<dbReference type="OMA" id="SITADKC"/>
<organism evidence="2 3">
    <name type="scientific">Cynara cardunculus var. scolymus</name>
    <name type="common">Globe artichoke</name>
    <name type="synonym">Cynara scolymus</name>
    <dbReference type="NCBI Taxonomy" id="59895"/>
    <lineage>
        <taxon>Eukaryota</taxon>
        <taxon>Viridiplantae</taxon>
        <taxon>Streptophyta</taxon>
        <taxon>Embryophyta</taxon>
        <taxon>Tracheophyta</taxon>
        <taxon>Spermatophyta</taxon>
        <taxon>Magnoliopsida</taxon>
        <taxon>eudicotyledons</taxon>
        <taxon>Gunneridae</taxon>
        <taxon>Pentapetalae</taxon>
        <taxon>asterids</taxon>
        <taxon>campanulids</taxon>
        <taxon>Asterales</taxon>
        <taxon>Asteraceae</taxon>
        <taxon>Carduoideae</taxon>
        <taxon>Cardueae</taxon>
        <taxon>Carduinae</taxon>
        <taxon>Cynara</taxon>
    </lineage>
</organism>
<reference evidence="2 3" key="1">
    <citation type="journal article" date="2016" name="Sci. Rep.">
        <title>The genome sequence of the outbreeding globe artichoke constructed de novo incorporating a phase-aware low-pass sequencing strategy of F1 progeny.</title>
        <authorList>
            <person name="Scaglione D."/>
            <person name="Reyes-Chin-Wo S."/>
            <person name="Acquadro A."/>
            <person name="Froenicke L."/>
            <person name="Portis E."/>
            <person name="Beitel C."/>
            <person name="Tirone M."/>
            <person name="Mauro R."/>
            <person name="Lo Monaco A."/>
            <person name="Mauromicale G."/>
            <person name="Faccioli P."/>
            <person name="Cattivelli L."/>
            <person name="Rieseberg L."/>
            <person name="Michelmore R."/>
            <person name="Lanteri S."/>
        </authorList>
    </citation>
    <scope>NUCLEOTIDE SEQUENCE [LARGE SCALE GENOMIC DNA]</scope>
    <source>
        <strain evidence="2">2C</strain>
    </source>
</reference>
<dbReference type="Gramene" id="KVH93534">
    <property type="protein sequence ID" value="KVH93534"/>
    <property type="gene ID" value="Ccrd_004414"/>
</dbReference>
<evidence type="ECO:0000256" key="1">
    <source>
        <dbReference type="SAM" id="SignalP"/>
    </source>
</evidence>
<comment type="caution">
    <text evidence="2">The sequence shown here is derived from an EMBL/GenBank/DDBJ whole genome shotgun (WGS) entry which is preliminary data.</text>
</comment>
<gene>
    <name evidence="2" type="ORF">Ccrd_004414</name>
</gene>
<dbReference type="AlphaFoldDB" id="A0A118JVT2"/>
<dbReference type="PANTHER" id="PTHR35702">
    <property type="entry name" value="EXPRESSED PROTEIN"/>
    <property type="match status" value="1"/>
</dbReference>
<dbReference type="Proteomes" id="UP000243975">
    <property type="component" value="Unassembled WGS sequence"/>
</dbReference>
<dbReference type="EMBL" id="LEKV01004753">
    <property type="protein sequence ID" value="KVH93534.1"/>
    <property type="molecule type" value="Genomic_DNA"/>
</dbReference>
<dbReference type="OrthoDB" id="1906723at2759"/>
<evidence type="ECO:0000313" key="2">
    <source>
        <dbReference type="EMBL" id="KVH93534.1"/>
    </source>
</evidence>
<keyword evidence="3" id="KW-1185">Reference proteome</keyword>
<protein>
    <submittedName>
        <fullName evidence="2">Uncharacterized protein</fullName>
    </submittedName>
</protein>
<sequence length="297" mass="32512">MDFQKKRLQFFGFVVGLIVLSFAAEKCREMVGETASSQSGKFTIFNCFDGGSGTLACVVKEGVKLYTYNIRTVHVEVARNKAIETSLADAISQGMEAKAAAQKAQKDGAKAAKLATRKTKRIVGPIISSGWDFFEAIYYGGTVTEGFLRGTGTLFGTYAIGYLGEERFGRFGYLVGSQFGSWIGGRIGLMVYDIVNGVHFLLQFGQPEENVVQFGQTDENVVEQNDSGGASFLETIMGYIGSYMSETINSEGSVEAEIYESPAYESFKSNEELYEGSVEAEIYESPAYESFESNEEL</sequence>
<dbReference type="PANTHER" id="PTHR35702:SF1">
    <property type="entry name" value="EXPRESSED PROTEIN"/>
    <property type="match status" value="1"/>
</dbReference>